<dbReference type="InterPro" id="IPR008913">
    <property type="entry name" value="Znf_CHY"/>
</dbReference>
<keyword evidence="3" id="KW-0862">Zinc</keyword>
<gene>
    <name evidence="6" type="ORF">E3T61_09975</name>
</gene>
<dbReference type="PANTHER" id="PTHR28082:SF1">
    <property type="entry name" value="HELPER OF TIM PROTEIN 13"/>
    <property type="match status" value="1"/>
</dbReference>
<dbReference type="PROSITE" id="PS51266">
    <property type="entry name" value="ZF_CHY"/>
    <property type="match status" value="1"/>
</dbReference>
<dbReference type="InterPro" id="IPR037274">
    <property type="entry name" value="Znf_CHY_sf"/>
</dbReference>
<dbReference type="AlphaFoldDB" id="A0A4V3IXG2"/>
<keyword evidence="7" id="KW-1185">Reference proteome</keyword>
<name>A0A4V3IXG2_9MICO</name>
<evidence type="ECO:0000256" key="1">
    <source>
        <dbReference type="ARBA" id="ARBA00022723"/>
    </source>
</evidence>
<dbReference type="PANTHER" id="PTHR28082">
    <property type="entry name" value="ZINC FINGER PROTEIN"/>
    <property type="match status" value="1"/>
</dbReference>
<dbReference type="Proteomes" id="UP000298468">
    <property type="component" value="Unassembled WGS sequence"/>
</dbReference>
<dbReference type="GO" id="GO:0045041">
    <property type="term" value="P:protein import into mitochondrial intermembrane space"/>
    <property type="evidence" value="ECO:0007669"/>
    <property type="project" value="TreeGrafter"/>
</dbReference>
<dbReference type="GO" id="GO:0008270">
    <property type="term" value="F:zinc ion binding"/>
    <property type="evidence" value="ECO:0007669"/>
    <property type="project" value="UniProtKB-KW"/>
</dbReference>
<dbReference type="EMBL" id="SOHM01000022">
    <property type="protein sequence ID" value="TFD90615.1"/>
    <property type="molecule type" value="Genomic_DNA"/>
</dbReference>
<evidence type="ECO:0000313" key="6">
    <source>
        <dbReference type="EMBL" id="TFD90615.1"/>
    </source>
</evidence>
<feature type="region of interest" description="Disordered" evidence="4">
    <location>
        <begin position="1"/>
        <end position="24"/>
    </location>
</feature>
<feature type="compositionally biased region" description="Basic and acidic residues" evidence="4">
    <location>
        <begin position="12"/>
        <end position="21"/>
    </location>
</feature>
<sequence>MRRRNPSGGSMLHDDPAERPARPRVYGATVDDNTRCEHYAGPADIVAIKFRCCDRFYPCFQCHADAESHPAAQWAPAEWSERAILCGACGQTLTIEAYRSVSACPACGSPFNDGCRLHAHLYFQVPPTR</sequence>
<evidence type="ECO:0000256" key="4">
    <source>
        <dbReference type="SAM" id="MobiDB-lite"/>
    </source>
</evidence>
<evidence type="ECO:0000259" key="5">
    <source>
        <dbReference type="PROSITE" id="PS51266"/>
    </source>
</evidence>
<dbReference type="Pfam" id="PF05495">
    <property type="entry name" value="zf-CHY"/>
    <property type="match status" value="1"/>
</dbReference>
<reference evidence="6 7" key="1">
    <citation type="submission" date="2019-03" db="EMBL/GenBank/DDBJ databases">
        <title>Genomics of glacier-inhabiting Cryobacterium strains.</title>
        <authorList>
            <person name="Liu Q."/>
            <person name="Xin Y.-H."/>
        </authorList>
    </citation>
    <scope>NUCLEOTIDE SEQUENCE [LARGE SCALE GENOMIC DNA]</scope>
    <source>
        <strain evidence="6 7">Sr59</strain>
    </source>
</reference>
<proteinExistence type="predicted"/>
<comment type="caution">
    <text evidence="6">The sequence shown here is derived from an EMBL/GenBank/DDBJ whole genome shotgun (WGS) entry which is preliminary data.</text>
</comment>
<dbReference type="OrthoDB" id="882119at2"/>
<organism evidence="6 7">
    <name type="scientific">Cryobacterium lactosi</name>
    <dbReference type="NCBI Taxonomy" id="1259202"/>
    <lineage>
        <taxon>Bacteria</taxon>
        <taxon>Bacillati</taxon>
        <taxon>Actinomycetota</taxon>
        <taxon>Actinomycetes</taxon>
        <taxon>Micrococcales</taxon>
        <taxon>Microbacteriaceae</taxon>
        <taxon>Cryobacterium</taxon>
    </lineage>
</organism>
<feature type="domain" description="CHY-type" evidence="5">
    <location>
        <begin position="29"/>
        <end position="109"/>
    </location>
</feature>
<dbReference type="SUPFAM" id="SSF161219">
    <property type="entry name" value="CHY zinc finger-like"/>
    <property type="match status" value="1"/>
</dbReference>
<evidence type="ECO:0000313" key="7">
    <source>
        <dbReference type="Proteomes" id="UP000298468"/>
    </source>
</evidence>
<evidence type="ECO:0000256" key="2">
    <source>
        <dbReference type="ARBA" id="ARBA00022771"/>
    </source>
</evidence>
<protein>
    <recommendedName>
        <fullName evidence="5">CHY-type domain-containing protein</fullName>
    </recommendedName>
</protein>
<dbReference type="InterPro" id="IPR052604">
    <property type="entry name" value="Mito_Tim_assembly_helper"/>
</dbReference>
<keyword evidence="2" id="KW-0863">Zinc-finger</keyword>
<evidence type="ECO:0000256" key="3">
    <source>
        <dbReference type="ARBA" id="ARBA00022833"/>
    </source>
</evidence>
<accession>A0A4V3IXG2</accession>
<keyword evidence="1" id="KW-0479">Metal-binding</keyword>